<dbReference type="InterPro" id="IPR001334">
    <property type="entry name" value="E6"/>
</dbReference>
<keyword evidence="3 16" id="KW-1048">Host nucleus</keyword>
<evidence type="ECO:0000256" key="9">
    <source>
        <dbReference type="ARBA" id="ARBA00023015"/>
    </source>
</evidence>
<keyword evidence="6 16" id="KW-0479">Metal-binding</keyword>
<evidence type="ECO:0000256" key="10">
    <source>
        <dbReference type="ARBA" id="ARBA00023125"/>
    </source>
</evidence>
<evidence type="ECO:0000256" key="16">
    <source>
        <dbReference type="HAMAP-Rule" id="MF_04006"/>
    </source>
</evidence>
<comment type="subunit">
    <text evidence="16">Forms homodimers. Interacts with ubiquitin-protein ligase UBE3A/E6-AP; this interaction stimulates UBE3A ubiquitin activity. Interacts with host BAK1.</text>
</comment>
<protein>
    <recommendedName>
        <fullName evidence="16 17">Protein E6</fullName>
    </recommendedName>
</protein>
<name>A0A2D2ALW6_9PAPI</name>
<reference evidence="19" key="1">
    <citation type="submission" date="2017-07" db="EMBL/GenBank/DDBJ databases">
        <title>HPV diversity in WHIM patients.</title>
        <authorList>
            <person name="Pastrana D.V."/>
            <person name="Peretti A."/>
            <person name="Welch N.L."/>
            <person name="Borgogna C."/>
            <person name="Badolato R."/>
            <person name="Gariglio M."/>
            <person name="FitzGerald P.C."/>
            <person name="McIntosh C.E."/>
            <person name="Van Doorslaer K."/>
            <person name="McBride A."/>
            <person name="Bliskovsky V."/>
            <person name="Velez D."/>
            <person name="Cho E."/>
            <person name="Brownell I."/>
            <person name="Liu J.S."/>
            <person name="Gonzalez C.M."/>
            <person name="Maldarelli F."/>
            <person name="Lisco A."/>
            <person name="Androphy E.J."/>
            <person name="Uldrick T.S."/>
            <person name="Yarchoan R."/>
            <person name="Dvoretzky I."/>
            <person name="Holland S.M."/>
            <person name="Freeman A.F."/>
            <person name="Murphy P.M."/>
            <person name="McDermott D.H."/>
            <person name="Buck C.B."/>
        </authorList>
    </citation>
    <scope>NUCLEOTIDE SEQUENCE [LARGE SCALE GENOMIC DNA]</scope>
</reference>
<keyword evidence="4 16" id="KW-0945">Host-virus interaction</keyword>
<dbReference type="EMBL" id="MF588723">
    <property type="protein sequence ID" value="ATQ38400.1"/>
    <property type="molecule type" value="Genomic_DNA"/>
</dbReference>
<evidence type="ECO:0000256" key="4">
    <source>
        <dbReference type="ARBA" id="ARBA00022581"/>
    </source>
</evidence>
<dbReference type="GO" id="GO:0052170">
    <property type="term" value="P:symbiont-mediated suppression of host innate immune response"/>
    <property type="evidence" value="ECO:0007669"/>
    <property type="project" value="UniProtKB-KW"/>
</dbReference>
<evidence type="ECO:0000256" key="6">
    <source>
        <dbReference type="ARBA" id="ARBA00022723"/>
    </source>
</evidence>
<keyword evidence="5 16" id="KW-1090">Inhibition of host innate immune response by virus</keyword>
<evidence type="ECO:0000256" key="1">
    <source>
        <dbReference type="ARBA" id="ARBA00006346"/>
    </source>
</evidence>
<evidence type="ECO:0000256" key="7">
    <source>
        <dbReference type="ARBA" id="ARBA00022771"/>
    </source>
</evidence>
<keyword evidence="14 16" id="KW-0899">Viral immunoevasion</keyword>
<dbReference type="Pfam" id="PF00518">
    <property type="entry name" value="E6"/>
    <property type="match status" value="1"/>
</dbReference>
<evidence type="ECO:0000256" key="8">
    <source>
        <dbReference type="ARBA" id="ARBA00022833"/>
    </source>
</evidence>
<dbReference type="Gene3D" id="3.30.240.40">
    <property type="entry name" value="E6 early regulatory protein"/>
    <property type="match status" value="2"/>
</dbReference>
<dbReference type="GO" id="GO:0042025">
    <property type="term" value="C:host cell nucleus"/>
    <property type="evidence" value="ECO:0007669"/>
    <property type="project" value="UniProtKB-SubCell"/>
</dbReference>
<dbReference type="GO" id="GO:0006351">
    <property type="term" value="P:DNA-templated transcription"/>
    <property type="evidence" value="ECO:0007669"/>
    <property type="project" value="UniProtKB-UniRule"/>
</dbReference>
<dbReference type="GO" id="GO:0008270">
    <property type="term" value="F:zinc ion binding"/>
    <property type="evidence" value="ECO:0007669"/>
    <property type="project" value="UniProtKB-KW"/>
</dbReference>
<keyword evidence="2 16" id="KW-0244">Early protein</keyword>
<accession>A0A2D2ALW6</accession>
<dbReference type="GO" id="GO:0039502">
    <property type="term" value="P:symbiont-mediated suppression of host type I interferon-mediated signaling pathway"/>
    <property type="evidence" value="ECO:0007669"/>
    <property type="project" value="UniProtKB-UniRule"/>
</dbReference>
<dbReference type="SUPFAM" id="SSF161229">
    <property type="entry name" value="E6 C-terminal domain-like"/>
    <property type="match status" value="2"/>
</dbReference>
<feature type="zinc finger region" evidence="16">
    <location>
        <begin position="27"/>
        <end position="63"/>
    </location>
</feature>
<keyword evidence="15 16" id="KW-1119">Modulation of host cell apoptosis by virus</keyword>
<evidence type="ECO:0000256" key="14">
    <source>
        <dbReference type="ARBA" id="ARBA00023280"/>
    </source>
</evidence>
<evidence type="ECO:0000313" key="18">
    <source>
        <dbReference type="EMBL" id="ATQ38400.1"/>
    </source>
</evidence>
<keyword evidence="10 16" id="KW-0238">DNA-binding</keyword>
<keyword evidence="9 16" id="KW-0805">Transcription regulation</keyword>
<evidence type="ECO:0000256" key="12">
    <source>
        <dbReference type="ARBA" id="ARBA00023163"/>
    </source>
</evidence>
<sequence length="137" mass="15443">MEPAAPTNLVDYCNLNSVSFFDVKLDCIFCKFPVPIVDLAAFYHKGLSLVYRGEKVFAACSPCLKLCATYERSNYCVCTAKCCYLSGIVGKELRAIVIRCLMCLGALDYIEKLDLIYSDADVYLIRGTWRAMCRNCR</sequence>
<evidence type="ECO:0000313" key="19">
    <source>
        <dbReference type="Proteomes" id="UP000290262"/>
    </source>
</evidence>
<keyword evidence="11 16" id="KW-0010">Activator</keyword>
<evidence type="ECO:0000256" key="5">
    <source>
        <dbReference type="ARBA" id="ARBA00022632"/>
    </source>
</evidence>
<keyword evidence="7 16" id="KW-0863">Zinc-finger</keyword>
<organism evidence="18 19">
    <name type="scientific">Gammapapillomavirus 14</name>
    <dbReference type="NCBI Taxonomy" id="1513259"/>
    <lineage>
        <taxon>Viruses</taxon>
        <taxon>Monodnaviria</taxon>
        <taxon>Shotokuvirae</taxon>
        <taxon>Cossaviricota</taxon>
        <taxon>Papovaviricetes</taxon>
        <taxon>Zurhausenvirales</taxon>
        <taxon>Papillomaviridae</taxon>
        <taxon>Firstpapillomavirinae</taxon>
        <taxon>Gammapapillomavirus</taxon>
    </lineage>
</organism>
<dbReference type="InterPro" id="IPR038575">
    <property type="entry name" value="E6_sf"/>
</dbReference>
<dbReference type="GO" id="GO:0039648">
    <property type="term" value="P:symbiont-mediated perturbation of host ubiquitin-like protein modification"/>
    <property type="evidence" value="ECO:0007669"/>
    <property type="project" value="UniProtKB-UniRule"/>
</dbReference>
<evidence type="ECO:0000256" key="15">
    <source>
        <dbReference type="ARBA" id="ARBA00023323"/>
    </source>
</evidence>
<keyword evidence="12 16" id="KW-0804">Transcription</keyword>
<keyword evidence="8 16" id="KW-0862">Zinc</keyword>
<dbReference type="HAMAP" id="MF_04006">
    <property type="entry name" value="HPV_E6"/>
    <property type="match status" value="1"/>
</dbReference>
<comment type="caution">
    <text evidence="16">Lacks conserved residue(s) required for the propagation of feature annotation.</text>
</comment>
<keyword evidence="13 16" id="KW-1035">Host cytoplasm</keyword>
<evidence type="ECO:0000256" key="3">
    <source>
        <dbReference type="ARBA" id="ARBA00022562"/>
    </source>
</evidence>
<dbReference type="GO" id="GO:0006355">
    <property type="term" value="P:regulation of DNA-templated transcription"/>
    <property type="evidence" value="ECO:0007669"/>
    <property type="project" value="UniProtKB-UniRule"/>
</dbReference>
<comment type="function">
    <text evidence="16">Plays a major role in the induction and maintenance of cellular transformation. E6 associates with host UBE3A/E6-AP ubiquitin-protein ligase and modulates its activity. Protects host keratinocytes from apoptosis by mediating the degradation of host BAK1. May also inhibit host immune response.</text>
</comment>
<feature type="zinc finger region" evidence="16">
    <location>
        <begin position="100"/>
        <end position="136"/>
    </location>
</feature>
<evidence type="ECO:0000256" key="17">
    <source>
        <dbReference type="RuleBase" id="RU363123"/>
    </source>
</evidence>
<comment type="subcellular location">
    <subcellularLocation>
        <location evidence="16 17">Host cytoplasm</location>
    </subcellularLocation>
    <subcellularLocation>
        <location evidence="16 17">Host nucleus</location>
    </subcellularLocation>
</comment>
<proteinExistence type="inferred from homology"/>
<evidence type="ECO:0000256" key="2">
    <source>
        <dbReference type="ARBA" id="ARBA00022518"/>
    </source>
</evidence>
<dbReference type="Proteomes" id="UP000290262">
    <property type="component" value="Segment"/>
</dbReference>
<evidence type="ECO:0000256" key="11">
    <source>
        <dbReference type="ARBA" id="ARBA00023159"/>
    </source>
</evidence>
<evidence type="ECO:0000256" key="13">
    <source>
        <dbReference type="ARBA" id="ARBA00023200"/>
    </source>
</evidence>
<comment type="similarity">
    <text evidence="1 16 17">Belongs to the papillomaviridae E6 protein family.</text>
</comment>
<dbReference type="GO" id="GO:0052150">
    <property type="term" value="P:symbiont-mediated perturbation of host apoptosis"/>
    <property type="evidence" value="ECO:0007669"/>
    <property type="project" value="UniProtKB-KW"/>
</dbReference>
<dbReference type="GO" id="GO:0003677">
    <property type="term" value="F:DNA binding"/>
    <property type="evidence" value="ECO:0007669"/>
    <property type="project" value="UniProtKB-UniRule"/>
</dbReference>
<gene>
    <name evidence="16 18" type="primary">E6</name>
</gene>
<dbReference type="GO" id="GO:0030430">
    <property type="term" value="C:host cell cytoplasm"/>
    <property type="evidence" value="ECO:0007669"/>
    <property type="project" value="UniProtKB-SubCell"/>
</dbReference>